<dbReference type="EMBL" id="CAFBPS010000017">
    <property type="protein sequence ID" value="CAB5023385.1"/>
    <property type="molecule type" value="Genomic_DNA"/>
</dbReference>
<feature type="transmembrane region" description="Helical" evidence="2">
    <location>
        <begin position="25"/>
        <end position="45"/>
    </location>
</feature>
<dbReference type="EMBL" id="CAEZZP010000030">
    <property type="protein sequence ID" value="CAB4768352.1"/>
    <property type="molecule type" value="Genomic_DNA"/>
</dbReference>
<evidence type="ECO:0000313" key="3">
    <source>
        <dbReference type="EMBL" id="CAB4726722.1"/>
    </source>
</evidence>
<dbReference type="Gene3D" id="3.40.50.1110">
    <property type="entry name" value="SGNH hydrolase"/>
    <property type="match status" value="1"/>
</dbReference>
<reference evidence="7" key="1">
    <citation type="submission" date="2020-05" db="EMBL/GenBank/DDBJ databases">
        <authorList>
            <person name="Chiriac C."/>
            <person name="Salcher M."/>
            <person name="Ghai R."/>
            <person name="Kavagutti S V."/>
        </authorList>
    </citation>
    <scope>NUCLEOTIDE SEQUENCE</scope>
</reference>
<gene>
    <name evidence="3" type="ORF">UFOPK2658_01442</name>
    <name evidence="4" type="ORF">UFOPK2880_00664</name>
    <name evidence="5" type="ORF">UFOPK3304_00085</name>
    <name evidence="6" type="ORF">UFOPK3494_00454</name>
    <name evidence="7" type="ORF">UFOPK4134_00411</name>
</gene>
<keyword evidence="2" id="KW-0472">Membrane</keyword>
<evidence type="ECO:0000313" key="7">
    <source>
        <dbReference type="EMBL" id="CAB5023385.1"/>
    </source>
</evidence>
<feature type="compositionally biased region" description="Low complexity" evidence="1">
    <location>
        <begin position="74"/>
        <end position="86"/>
    </location>
</feature>
<protein>
    <submittedName>
        <fullName evidence="7">Unannotated protein</fullName>
    </submittedName>
</protein>
<dbReference type="InterPro" id="IPR051532">
    <property type="entry name" value="Ester_Hydrolysis_Enzymes"/>
</dbReference>
<evidence type="ECO:0000313" key="6">
    <source>
        <dbReference type="EMBL" id="CAB4892327.1"/>
    </source>
</evidence>
<sequence>MSESENETSPRSTPLPREVYARRRMLVGLGVVAGLMAIIFAVQAVSSDSPPSDTRLSVDENVLTPTSTPQELGLVTTLPPDTTSTTTTVVIQGPPRVSIYGDSLAAGFGGLLKSTLDQQGVTTFLATHGSSGLSQPGFFDWPNHLNVWVPQENADVVVIGLGANDGQDLYVDGVSHTTKDPEWSVEYQRRVTELVTLVTSQGRSLVWVGTPDGKAKGFRANLATLRTATKNAIDVVRASGADVVYLDVWDLFLGFDGNYSQYVIDPSDGERKKSRDSDGFHLSLVGNKILAAAITAEVDAAFERQAAQ</sequence>
<dbReference type="Pfam" id="PF04311">
    <property type="entry name" value="DUF459"/>
    <property type="match status" value="1"/>
</dbReference>
<dbReference type="InterPro" id="IPR036514">
    <property type="entry name" value="SGNH_hydro_sf"/>
</dbReference>
<dbReference type="GO" id="GO:0004622">
    <property type="term" value="F:phosphatidylcholine lysophospholipase activity"/>
    <property type="evidence" value="ECO:0007669"/>
    <property type="project" value="TreeGrafter"/>
</dbReference>
<evidence type="ECO:0000256" key="2">
    <source>
        <dbReference type="SAM" id="Phobius"/>
    </source>
</evidence>
<evidence type="ECO:0000313" key="4">
    <source>
        <dbReference type="EMBL" id="CAB4768352.1"/>
    </source>
</evidence>
<name>A0A6J7R222_9ZZZZ</name>
<feature type="region of interest" description="Disordered" evidence="1">
    <location>
        <begin position="62"/>
        <end position="86"/>
    </location>
</feature>
<dbReference type="EMBL" id="CAEZYH010000075">
    <property type="protein sequence ID" value="CAB4726722.1"/>
    <property type="molecule type" value="Genomic_DNA"/>
</dbReference>
<dbReference type="PANTHER" id="PTHR30383">
    <property type="entry name" value="THIOESTERASE 1/PROTEASE 1/LYSOPHOSPHOLIPASE L1"/>
    <property type="match status" value="1"/>
</dbReference>
<accession>A0A6J7R222</accession>
<dbReference type="PANTHER" id="PTHR30383:SF5">
    <property type="entry name" value="SGNH HYDROLASE-TYPE ESTERASE DOMAIN-CONTAINING PROTEIN"/>
    <property type="match status" value="1"/>
</dbReference>
<dbReference type="EMBL" id="CAFBMF010000018">
    <property type="protein sequence ID" value="CAB4892327.1"/>
    <property type="molecule type" value="Genomic_DNA"/>
</dbReference>
<keyword evidence="2" id="KW-0812">Transmembrane</keyword>
<evidence type="ECO:0000313" key="5">
    <source>
        <dbReference type="EMBL" id="CAB4855579.1"/>
    </source>
</evidence>
<keyword evidence="2" id="KW-1133">Transmembrane helix</keyword>
<dbReference type="SUPFAM" id="SSF52266">
    <property type="entry name" value="SGNH hydrolase"/>
    <property type="match status" value="1"/>
</dbReference>
<dbReference type="InterPro" id="IPR007407">
    <property type="entry name" value="DUF459"/>
</dbReference>
<dbReference type="EMBL" id="CAFBLJ010000002">
    <property type="protein sequence ID" value="CAB4855579.1"/>
    <property type="molecule type" value="Genomic_DNA"/>
</dbReference>
<dbReference type="AlphaFoldDB" id="A0A6J7R222"/>
<organism evidence="7">
    <name type="scientific">freshwater metagenome</name>
    <dbReference type="NCBI Taxonomy" id="449393"/>
    <lineage>
        <taxon>unclassified sequences</taxon>
        <taxon>metagenomes</taxon>
        <taxon>ecological metagenomes</taxon>
    </lineage>
</organism>
<proteinExistence type="predicted"/>
<evidence type="ECO:0000256" key="1">
    <source>
        <dbReference type="SAM" id="MobiDB-lite"/>
    </source>
</evidence>